<reference evidence="2 3" key="1">
    <citation type="submission" date="2024-04" db="EMBL/GenBank/DDBJ databases">
        <title>Phyllosticta paracitricarpa is synonymous to the EU quarantine fungus P. citricarpa based on phylogenomic analyses.</title>
        <authorList>
            <consortium name="Lawrence Berkeley National Laboratory"/>
            <person name="Van Ingen-Buijs V.A."/>
            <person name="Van Westerhoven A.C."/>
            <person name="Haridas S."/>
            <person name="Skiadas P."/>
            <person name="Martin F."/>
            <person name="Groenewald J.Z."/>
            <person name="Crous P.W."/>
            <person name="Seidl M.F."/>
        </authorList>
    </citation>
    <scope>NUCLEOTIDE SEQUENCE [LARGE SCALE GENOMIC DNA]</scope>
    <source>
        <strain evidence="2 3">CBS 123371</strain>
    </source>
</reference>
<dbReference type="EMBL" id="JBBPHU010000003">
    <property type="protein sequence ID" value="KAK7520602.1"/>
    <property type="molecule type" value="Genomic_DNA"/>
</dbReference>
<organism evidence="2 3">
    <name type="scientific">Phyllosticta citriasiana</name>
    <dbReference type="NCBI Taxonomy" id="595635"/>
    <lineage>
        <taxon>Eukaryota</taxon>
        <taxon>Fungi</taxon>
        <taxon>Dikarya</taxon>
        <taxon>Ascomycota</taxon>
        <taxon>Pezizomycotina</taxon>
        <taxon>Dothideomycetes</taxon>
        <taxon>Dothideomycetes incertae sedis</taxon>
        <taxon>Botryosphaeriales</taxon>
        <taxon>Phyllostictaceae</taxon>
        <taxon>Phyllosticta</taxon>
    </lineage>
</organism>
<accession>A0ABR1KSZ5</accession>
<comment type="caution">
    <text evidence="2">The sequence shown here is derived from an EMBL/GenBank/DDBJ whole genome shotgun (WGS) entry which is preliminary data.</text>
</comment>
<proteinExistence type="predicted"/>
<dbReference type="Proteomes" id="UP001363622">
    <property type="component" value="Unassembled WGS sequence"/>
</dbReference>
<protein>
    <submittedName>
        <fullName evidence="2">Uncharacterized protein</fullName>
    </submittedName>
</protein>
<feature type="region of interest" description="Disordered" evidence="1">
    <location>
        <begin position="29"/>
        <end position="68"/>
    </location>
</feature>
<evidence type="ECO:0000313" key="3">
    <source>
        <dbReference type="Proteomes" id="UP001363622"/>
    </source>
</evidence>
<evidence type="ECO:0000313" key="2">
    <source>
        <dbReference type="EMBL" id="KAK7520602.1"/>
    </source>
</evidence>
<name>A0ABR1KSZ5_9PEZI</name>
<sequence length="338" mass="36179">MAWTGAPDAGLRVGTDDVRMRIGSITELPVGPDVVMGGMGGGASNNTASGAEPQERSASIEPAHLEPAPQFKRDSLSLAALASEIDFLPRLSWSGLSLPGSLGKIDELDDAPPSSGDQDRRAGGRLSNGVGSMVTTSAGIPAATSTAAASNGPTAQHETKQPANGATIEMNSGSEADGSTRRRCSSLTELEQWKFRIMNDQTTLSLGTLSHIERLQAELDNLKRFVTSGFAQAKDGMDRDLESKRLELRNMNAGTTELTEPLNALPTSMRKDSVGKFEVPPIAPLNGDEIRALDNNAVVVLLETYKLPFDHEMFLFQKKEVYLKFIGACRELMHKVLG</sequence>
<feature type="region of interest" description="Disordered" evidence="1">
    <location>
        <begin position="107"/>
        <end position="183"/>
    </location>
</feature>
<feature type="compositionally biased region" description="Polar residues" evidence="1">
    <location>
        <begin position="161"/>
        <end position="174"/>
    </location>
</feature>
<evidence type="ECO:0000256" key="1">
    <source>
        <dbReference type="SAM" id="MobiDB-lite"/>
    </source>
</evidence>
<keyword evidence="3" id="KW-1185">Reference proteome</keyword>
<feature type="compositionally biased region" description="Low complexity" evidence="1">
    <location>
        <begin position="135"/>
        <end position="155"/>
    </location>
</feature>
<gene>
    <name evidence="2" type="ORF">IWZ03DRAFT_373415</name>
</gene>